<dbReference type="RefSeq" id="WP_126307045.1">
    <property type="nucleotide sequence ID" value="NZ_AP018449.1"/>
</dbReference>
<dbReference type="SMART" id="SM00642">
    <property type="entry name" value="Aamy"/>
    <property type="match status" value="1"/>
</dbReference>
<dbReference type="EMBL" id="AP018449">
    <property type="protein sequence ID" value="BBB90380.1"/>
    <property type="molecule type" value="Genomic_DNA"/>
</dbReference>
<dbReference type="SUPFAM" id="SSF81296">
    <property type="entry name" value="E set domains"/>
    <property type="match status" value="1"/>
</dbReference>
<evidence type="ECO:0000313" key="12">
    <source>
        <dbReference type="EMBL" id="BBB90380.1"/>
    </source>
</evidence>
<organism evidence="12 13">
    <name type="scientific">Methylomusa anaerophila</name>
    <dbReference type="NCBI Taxonomy" id="1930071"/>
    <lineage>
        <taxon>Bacteria</taxon>
        <taxon>Bacillati</taxon>
        <taxon>Bacillota</taxon>
        <taxon>Negativicutes</taxon>
        <taxon>Selenomonadales</taxon>
        <taxon>Sporomusaceae</taxon>
        <taxon>Methylomusa</taxon>
    </lineage>
</organism>
<comment type="similarity">
    <text evidence="2 10">Belongs to the disproportionating enzyme family.</text>
</comment>
<gene>
    <name evidence="12" type="primary">malQ</name>
    <name evidence="12" type="ORF">MAMMFC1_01028</name>
</gene>
<dbReference type="InterPro" id="IPR014756">
    <property type="entry name" value="Ig_E-set"/>
</dbReference>
<dbReference type="AlphaFoldDB" id="A0A348AH32"/>
<accession>A0A348AH32</accession>
<evidence type="ECO:0000256" key="2">
    <source>
        <dbReference type="ARBA" id="ARBA00005684"/>
    </source>
</evidence>
<dbReference type="NCBIfam" id="NF011080">
    <property type="entry name" value="PRK14508.1-3"/>
    <property type="match status" value="1"/>
</dbReference>
<dbReference type="InterPro" id="IPR017853">
    <property type="entry name" value="GH"/>
</dbReference>
<dbReference type="Gene3D" id="3.90.400.10">
    <property type="entry name" value="Oligo-1,6-glucosidase, Domain 2"/>
    <property type="match status" value="1"/>
</dbReference>
<proteinExistence type="inferred from homology"/>
<dbReference type="CDD" id="cd02857">
    <property type="entry name" value="E_set_CDase_PDE_N"/>
    <property type="match status" value="1"/>
</dbReference>
<keyword evidence="5 10" id="KW-0328">Glycosyltransferase</keyword>
<evidence type="ECO:0000256" key="6">
    <source>
        <dbReference type="ARBA" id="ARBA00022679"/>
    </source>
</evidence>
<evidence type="ECO:0000256" key="7">
    <source>
        <dbReference type="ARBA" id="ARBA00023277"/>
    </source>
</evidence>
<dbReference type="Gene3D" id="2.60.40.10">
    <property type="entry name" value="Immunoglobulins"/>
    <property type="match status" value="1"/>
</dbReference>
<evidence type="ECO:0000256" key="9">
    <source>
        <dbReference type="ARBA" id="ARBA00031501"/>
    </source>
</evidence>
<dbReference type="SUPFAM" id="SSF51445">
    <property type="entry name" value="(Trans)glycosidases"/>
    <property type="match status" value="2"/>
</dbReference>
<dbReference type="Gene3D" id="3.20.20.80">
    <property type="entry name" value="Glycosidases"/>
    <property type="match status" value="2"/>
</dbReference>
<dbReference type="PANTHER" id="PTHR32438:SF5">
    <property type="entry name" value="4-ALPHA-GLUCANOTRANSFERASE DPE1, CHLOROPLASTIC_AMYLOPLASTIC"/>
    <property type="match status" value="1"/>
</dbReference>
<protein>
    <recommendedName>
        <fullName evidence="4 10">4-alpha-glucanotransferase</fullName>
        <ecNumber evidence="3 10">2.4.1.25</ecNumber>
    </recommendedName>
    <alternativeName>
        <fullName evidence="8 10">Amylomaltase</fullName>
    </alternativeName>
    <alternativeName>
        <fullName evidence="9 10">Disproportionating enzyme</fullName>
    </alternativeName>
</protein>
<dbReference type="CDD" id="cd11338">
    <property type="entry name" value="AmyAc_CMD"/>
    <property type="match status" value="1"/>
</dbReference>
<evidence type="ECO:0000256" key="5">
    <source>
        <dbReference type="ARBA" id="ARBA00022676"/>
    </source>
</evidence>
<evidence type="ECO:0000259" key="11">
    <source>
        <dbReference type="SMART" id="SM00642"/>
    </source>
</evidence>
<dbReference type="InterPro" id="IPR045857">
    <property type="entry name" value="O16G_dom_2"/>
</dbReference>
<dbReference type="InterPro" id="IPR004185">
    <property type="entry name" value="Glyco_hydro_13_lg-like_dom"/>
</dbReference>
<dbReference type="OrthoDB" id="9805159at2"/>
<evidence type="ECO:0000256" key="1">
    <source>
        <dbReference type="ARBA" id="ARBA00000439"/>
    </source>
</evidence>
<dbReference type="EC" id="2.4.1.25" evidence="3 10"/>
<keyword evidence="13" id="KW-1185">Reference proteome</keyword>
<dbReference type="InterPro" id="IPR006047">
    <property type="entry name" value="GH13_cat_dom"/>
</dbReference>
<dbReference type="NCBIfam" id="TIGR00217">
    <property type="entry name" value="malQ"/>
    <property type="match status" value="1"/>
</dbReference>
<dbReference type="GO" id="GO:0004553">
    <property type="term" value="F:hydrolase activity, hydrolyzing O-glycosyl compounds"/>
    <property type="evidence" value="ECO:0007669"/>
    <property type="project" value="InterPro"/>
</dbReference>
<dbReference type="NCBIfam" id="NF011083">
    <property type="entry name" value="PRK14510.1-2"/>
    <property type="match status" value="1"/>
</dbReference>
<dbReference type="Proteomes" id="UP000276437">
    <property type="component" value="Chromosome"/>
</dbReference>
<comment type="catalytic activity">
    <reaction evidence="1 10">
        <text>Transfers a segment of a (1-&gt;4)-alpha-D-glucan to a new position in an acceptor, which may be glucose or a (1-&gt;4)-alpha-D-glucan.</text>
        <dbReference type="EC" id="2.4.1.25"/>
    </reaction>
</comment>
<feature type="domain" description="Glycosyl hydrolase family 13 catalytic" evidence="11">
    <location>
        <begin position="146"/>
        <end position="555"/>
    </location>
</feature>
<evidence type="ECO:0000256" key="3">
    <source>
        <dbReference type="ARBA" id="ARBA00012560"/>
    </source>
</evidence>
<evidence type="ECO:0000256" key="10">
    <source>
        <dbReference type="RuleBase" id="RU361207"/>
    </source>
</evidence>
<evidence type="ECO:0000313" key="13">
    <source>
        <dbReference type="Proteomes" id="UP000276437"/>
    </source>
</evidence>
<name>A0A348AH32_9FIRM</name>
<dbReference type="PANTHER" id="PTHR32438">
    <property type="entry name" value="4-ALPHA-GLUCANOTRANSFERASE DPE1, CHLOROPLASTIC/AMYLOPLASTIC"/>
    <property type="match status" value="1"/>
</dbReference>
<keyword evidence="7 10" id="KW-0119">Carbohydrate metabolism</keyword>
<dbReference type="GO" id="GO:0005975">
    <property type="term" value="P:carbohydrate metabolic process"/>
    <property type="evidence" value="ECO:0007669"/>
    <property type="project" value="InterPro"/>
</dbReference>
<dbReference type="Pfam" id="PF00128">
    <property type="entry name" value="Alpha-amylase"/>
    <property type="match status" value="1"/>
</dbReference>
<dbReference type="Pfam" id="PF02446">
    <property type="entry name" value="Glyco_hydro_77"/>
    <property type="match status" value="1"/>
</dbReference>
<evidence type="ECO:0000256" key="8">
    <source>
        <dbReference type="ARBA" id="ARBA00031423"/>
    </source>
</evidence>
<sequence length="1170" mass="132769">MGYHAIMHDSQDLRYRSPFGAASCRSTITLRLSIDRQEFSATADAVILRTWRDRTGESLKVMVVTREEASGRQWYETSITAPDEPGHLWYYFIIRQGSQTYYYGNNSEELGGLGLITDSRPQSYQISVYRPEAKTPAWMKDAVIYQIFPDRFYNGSPDGRVMNPKPGSLLHASWQDTPVYTRDVETGAILAYDFFGGNLAGVIKKLPYLKELGITAIYFNPLFDAPSNHKYDTGDYKTIDPMFGDNALFAELCAQAQAMGIYVILDGVFSHTGSDSLYFNKEGNYPGVGAYQSPASPYYSWYRFSAYPDGYESWWGIDTLPNVNETDPSYIRYIIAAEDSVLKHWLRLGAKGWRLDVADELPSEFIARFRQALKEQDPDAVLIGEVWEDASRKVAYGELRQYFSGDHLDSVMNYPFRQTVLNFLLGCMDGETVQRVLMNLYENYPQENFYAAMNVIGTHDVPRILTLLGEAPAEVQQTKLAAFKHKLTPEQRSKGIARLKLAVLWQMTFPGAPCVYYGDEAGLEGYSDPLNRRPYPWGREDTRLVAWYKQMIALRHQYTVLRSGHWLPLLAQGDAYGYARRLTGGRDVFGRLVADNTAIVLLNRNPIETVHIDLDLNHLIGDQLYAYDLLNNDEKIPFTENGHLVLDLKPLAGMLLAADKEEHPRPGDRMSGVLLHPTSLPGRYGIGDLGDAAFQFVDFLQTAKQRLWQVLPLNPTGFGESPYQCPSAFAGNPLLLSPDRMIERGWLTRPEVDAAFAAEKFPDSYIDFARVKAWKERLFRQAFTRFRQQPKPESYQSFVTTHGDWLEDYALFMALRQRFAGGKWNLWDAAIAGRQAEARRQYKQELAGEIEYHFFLQYAFWQQWGELKTYANGKGIRLLGDLPLFVAHDSADVWAKPELFNLDKQGNPAAVAGVPPDYFSATGQLWGNPLYRWDVMAGDDYAWWRRRLEVIFTVVDIARMDHFRGLESYWEIPAGEKTAVKGRWVSGPGEKFFRVIGRYFENLPLIAEDLGVITPAVNRIKNQFAFPGMQVLQFGFGDGAAAPALPYNHSRNSVVYTGTHDNNTLLGWWREVQKDNLCLQNIVLDHLKQLHLGEDNSETGVCEQLVRLACMSRADTVILPLQDVLLLGGEARMNRPGTVGGNWRWRFREGDLTPAVAGRLAGWTEFGGRG</sequence>
<reference evidence="12 13" key="1">
    <citation type="journal article" date="2018" name="Int. J. Syst. Evol. Microbiol.">
        <title>Methylomusa anaerophila gen. nov., sp. nov., an anaerobic methanol-utilizing bacterium isolated from a microbial fuel cell.</title>
        <authorList>
            <person name="Amano N."/>
            <person name="Yamamuro A."/>
            <person name="Miyahara M."/>
            <person name="Kouzuma A."/>
            <person name="Abe T."/>
            <person name="Watanabe K."/>
        </authorList>
    </citation>
    <scope>NUCLEOTIDE SEQUENCE [LARGE SCALE GENOMIC DNA]</scope>
    <source>
        <strain evidence="12 13">MMFC1</strain>
    </source>
</reference>
<dbReference type="GO" id="GO:0004134">
    <property type="term" value="F:4-alpha-glucanotransferase activity"/>
    <property type="evidence" value="ECO:0007669"/>
    <property type="project" value="UniProtKB-EC"/>
</dbReference>
<dbReference type="InterPro" id="IPR013780">
    <property type="entry name" value="Glyco_hydro_b"/>
</dbReference>
<keyword evidence="6 10" id="KW-0808">Transferase</keyword>
<dbReference type="InterPro" id="IPR003385">
    <property type="entry name" value="Glyco_hydro_77"/>
</dbReference>
<evidence type="ECO:0000256" key="4">
    <source>
        <dbReference type="ARBA" id="ARBA00020295"/>
    </source>
</evidence>
<dbReference type="KEGG" id="mana:MAMMFC1_01028"/>
<dbReference type="InterPro" id="IPR013783">
    <property type="entry name" value="Ig-like_fold"/>
</dbReference>
<dbReference type="Gene3D" id="2.60.40.1180">
    <property type="entry name" value="Golgi alpha-mannosidase II"/>
    <property type="match status" value="1"/>
</dbReference>